<evidence type="ECO:0000259" key="2">
    <source>
        <dbReference type="Pfam" id="PF01833"/>
    </source>
</evidence>
<name>A0A1I0VHR4_9FLAO</name>
<accession>A0A1I0VHR4</accession>
<dbReference type="NCBIfam" id="NF033708">
    <property type="entry name" value="T9SS_Cterm_ChiA"/>
    <property type="match status" value="1"/>
</dbReference>
<dbReference type="Pfam" id="PF01833">
    <property type="entry name" value="TIG"/>
    <property type="match status" value="1"/>
</dbReference>
<feature type="domain" description="Glycine-rich" evidence="5">
    <location>
        <begin position="61"/>
        <end position="252"/>
    </location>
</feature>
<gene>
    <name evidence="6" type="ORF">SAMN05660845_0388</name>
</gene>
<dbReference type="InterPro" id="IPR049304">
    <property type="entry name" value="Gly_rich_dom"/>
</dbReference>
<protein>
    <submittedName>
        <fullName evidence="6">IPT/TIG domain-containing protein</fullName>
    </submittedName>
</protein>
<evidence type="ECO:0000259" key="3">
    <source>
        <dbReference type="Pfam" id="PF19081"/>
    </source>
</evidence>
<dbReference type="InterPro" id="IPR014756">
    <property type="entry name" value="Ig_E-set"/>
</dbReference>
<evidence type="ECO:0000259" key="4">
    <source>
        <dbReference type="Pfam" id="PF20009"/>
    </source>
</evidence>
<dbReference type="STRING" id="498292.SAMN05660845_0388"/>
<evidence type="ECO:0000313" key="7">
    <source>
        <dbReference type="Proteomes" id="UP000199604"/>
    </source>
</evidence>
<dbReference type="Pfam" id="PF20009">
    <property type="entry name" value="GEVED"/>
    <property type="match status" value="2"/>
</dbReference>
<dbReference type="InterPro" id="IPR045474">
    <property type="entry name" value="GEVED"/>
</dbReference>
<dbReference type="InterPro" id="IPR036179">
    <property type="entry name" value="Ig-like_dom_sf"/>
</dbReference>
<keyword evidence="7" id="KW-1185">Reference proteome</keyword>
<dbReference type="CDD" id="cd00603">
    <property type="entry name" value="IPT_PCSR"/>
    <property type="match status" value="1"/>
</dbReference>
<organism evidence="6 7">
    <name type="scientific">Flavobacterium swingsii</name>
    <dbReference type="NCBI Taxonomy" id="498292"/>
    <lineage>
        <taxon>Bacteria</taxon>
        <taxon>Pseudomonadati</taxon>
        <taxon>Bacteroidota</taxon>
        <taxon>Flavobacteriia</taxon>
        <taxon>Flavobacteriales</taxon>
        <taxon>Flavobacteriaceae</taxon>
        <taxon>Flavobacterium</taxon>
    </lineage>
</organism>
<dbReference type="Proteomes" id="UP000199604">
    <property type="component" value="Unassembled WGS sequence"/>
</dbReference>
<dbReference type="EMBL" id="FOJT01000001">
    <property type="protein sequence ID" value="SFA75583.1"/>
    <property type="molecule type" value="Genomic_DNA"/>
</dbReference>
<feature type="domain" description="IPT/TIG" evidence="2">
    <location>
        <begin position="254"/>
        <end position="325"/>
    </location>
</feature>
<evidence type="ECO:0000313" key="6">
    <source>
        <dbReference type="EMBL" id="SFA75583.1"/>
    </source>
</evidence>
<feature type="domain" description="GEVED" evidence="4">
    <location>
        <begin position="853"/>
        <end position="949"/>
    </location>
</feature>
<dbReference type="InterPro" id="IPR002909">
    <property type="entry name" value="IPT_dom"/>
</dbReference>
<dbReference type="InterPro" id="IPR044023">
    <property type="entry name" value="Ig_7"/>
</dbReference>
<dbReference type="SUPFAM" id="SSF48726">
    <property type="entry name" value="Immunoglobulin"/>
    <property type="match status" value="1"/>
</dbReference>
<dbReference type="OrthoDB" id="1652165at2"/>
<sequence length="1914" mass="197909">MIQFYPIQKSNGSFLTKGKVFFTKSILNKYSALLFVFAFFSTSSSFAQFPGNDNVPGALKAFNVPANVTHVNAAAWGAGGGGGGASGNNLGGNGGGGGGAASNQIAVSSGNSFTYTVGTSGAAGAAANGTGGNGTLSSITAVTPSTNLSANGGTGGLGGNVALGTPTNSGGGSASGGINSPGSDGARNTNPSGAGGNSGTAFTVFGAGATGVSDSTGTPGGQPGAGGSGGERNGGTNSAGGAGAPGRVMFDYITVSNVTPNPVCIGATITITGTNFSTLGTTTITVNGTACTSIVVVNTTTITAVVGASATSGVVDINNNGRRNNGRSITINPSPTIVTVTGTTPACTSTTLNASNGSSGTIYWQNTTSNGTSTATPSTSQIVSTSGTYYFRAQSAAGCWGPQGSIVVTINSTPTITANPANSSIAVGANTSFTVTASGTPTSYIWEVSTNGGGAWSTVTASAIYSNETTATLDITGATLSMSGYMYRAMAVNACGTSAASTAATLTVSLIYCTPSSAAPTTYPISNVTFAGINNSSSAATSAGPFYQDFSAISGSVIPNGTYTFSATATGVSPNPFGIYVFFDWNNNGDFTDDGGLTTIGTYTTTASGVLSASITIPSTAVIGSTVRMRVANQFNSAPSPCPTGGSFQDEDYTLNIIAGPACATPAAQPTALVLTPGGTFINGSFTAAAGADHYLVVINTTNVTPTPSNGTTYAIGDTTLGGTNVIVDIDNNTTFTAGQLNLSTTYYVFVFSYNSACTGGPLYRTVTPLNGPATTTGTLPTYCTPVTTSTAINRLYVSSVAFVGTLLDTSQVSTTDGVADGFQDFTGNTKSIQAQAGPINMKLTSDTGRGFWKVWVDWNKDGDFADSGEEVYNPGGYLFASTTFGFIVPANAAPGDYRMRVRVQNTIDTSLPVNDPNYETLLYFDSCNSFNTISGTRKTYGEAEDYLFTVIAKCDNKITSISNPAICGPGTATLSAIGTGTDVKWYDALTGGTLVGTTANGANFTPAIIGTTTYYITSSSVTCETLTRIPVIAEVKPVPALIIATPNVTICGENQTIQLDATGNNEVAYLIDENFEGGTLGVFSNVNSDGTTVAQKGQTAWKNKTSIFVPSGGRWFPAISSGFGTNKFVLTSMDDFKTVPLPTVDMENSLTLTTAVNPAATSFANLTLSLRMYYSRYFDDGASTALENCNIEISTNGGTTWPISLAAITADQGYGSNFVTLTYNLNAYIAQTNLKIRIRVLGDGSGSGTAGDGAAIDDVKLYGSRPLTPFFALGGGVNAYTDAATTITYTGDQRNTIWIKPTLTQLEQASFVINVSANLNNGCTTNGTINVTNQTKVWKGTIDNDWNKAGNWLPAVIPNATTCVIIPTGSTSQIMNTPDALAKNLTVKAPTGNLELQSGRNLTVTDWINVEAGATFNVRNSANLVQVTNAPVPANSGNINMERIANLRLQDYSYWSSPVGNAAAGTFPVTSVSTATPSGYIFKWGTTTVNPNGGQGYWINTAENMVPTTGYIVRGPNGFNNVTTTPLTANFIGVPSNGIFTPTIYRGTDFTTVGTQGIPRTATDDNWNLLGNPYPSSIGINEFLTTNAANLSGGVRLWTHGQLPTNATDPFYQNFVTNYYPSDYIAVNLTGATSGAGDVKIGSGQGFMVLMNAGAAGSNTVTFNNSMRSAAFANNVFYKNGVSANETAVVEKHRIWLDLVGANGNASRTLVGYIAGATQANDGLYDSFTDYKNSENFYSLIDTEIMQIQGRALPFENTDFVPMGFKTSVSGSHSIAIATVDGLFSDASQNILLEDKLLNTTHNLKDSPYTFTTAAGIFNDRFVLRYSATTLSNHDFDANTVKVFTGNNTINVTSTSKIIKEVVVYDVLGKTVINKTNINKQEISLNELKQTSTMLVVKVTLENNEVVVTKVIF</sequence>
<dbReference type="InterPro" id="IPR013783">
    <property type="entry name" value="Ig-like_fold"/>
</dbReference>
<feature type="region of interest" description="Disordered" evidence="1">
    <location>
        <begin position="159"/>
        <end position="242"/>
    </location>
</feature>
<evidence type="ECO:0000259" key="5">
    <source>
        <dbReference type="Pfam" id="PF21722"/>
    </source>
</evidence>
<dbReference type="RefSeq" id="WP_091473371.1">
    <property type="nucleotide sequence ID" value="NZ_FOJT01000001.1"/>
</dbReference>
<dbReference type="SUPFAM" id="SSF81296">
    <property type="entry name" value="E set domains"/>
    <property type="match status" value="1"/>
</dbReference>
<feature type="domain" description="GEVED" evidence="4">
    <location>
        <begin position="579"/>
        <end position="656"/>
    </location>
</feature>
<reference evidence="7" key="1">
    <citation type="submission" date="2016-10" db="EMBL/GenBank/DDBJ databases">
        <authorList>
            <person name="Varghese N."/>
            <person name="Submissions S."/>
        </authorList>
    </citation>
    <scope>NUCLEOTIDE SEQUENCE [LARGE SCALE GENOMIC DNA]</scope>
    <source>
        <strain evidence="7">DSM 21789</strain>
    </source>
</reference>
<feature type="compositionally biased region" description="Gly residues" evidence="1">
    <location>
        <begin position="218"/>
        <end position="242"/>
    </location>
</feature>
<proteinExistence type="predicted"/>
<dbReference type="Pfam" id="PF19081">
    <property type="entry name" value="Ig_7"/>
    <property type="match status" value="1"/>
</dbReference>
<feature type="domain" description="Ig-like" evidence="3">
    <location>
        <begin position="963"/>
        <end position="1038"/>
    </location>
</feature>
<dbReference type="Gene3D" id="2.60.40.10">
    <property type="entry name" value="Immunoglobulins"/>
    <property type="match status" value="2"/>
</dbReference>
<dbReference type="Pfam" id="PF21722">
    <property type="entry name" value="Gly_rich_2"/>
    <property type="match status" value="1"/>
</dbReference>
<evidence type="ECO:0000256" key="1">
    <source>
        <dbReference type="SAM" id="MobiDB-lite"/>
    </source>
</evidence>